<organism evidence="2 3">
    <name type="scientific">Allocatelliglobosispora scoriae</name>
    <dbReference type="NCBI Taxonomy" id="643052"/>
    <lineage>
        <taxon>Bacteria</taxon>
        <taxon>Bacillati</taxon>
        <taxon>Actinomycetota</taxon>
        <taxon>Actinomycetes</taxon>
        <taxon>Micromonosporales</taxon>
        <taxon>Micromonosporaceae</taxon>
        <taxon>Allocatelliglobosispora</taxon>
    </lineage>
</organism>
<evidence type="ECO:0000256" key="1">
    <source>
        <dbReference type="SAM" id="Phobius"/>
    </source>
</evidence>
<evidence type="ECO:0000313" key="2">
    <source>
        <dbReference type="EMBL" id="MBB5869266.1"/>
    </source>
</evidence>
<protein>
    <recommendedName>
        <fullName evidence="4">WD40 repeat domain-containing protein</fullName>
    </recommendedName>
</protein>
<reference evidence="2 3" key="1">
    <citation type="submission" date="2020-08" db="EMBL/GenBank/DDBJ databases">
        <title>Sequencing the genomes of 1000 actinobacteria strains.</title>
        <authorList>
            <person name="Klenk H.-P."/>
        </authorList>
    </citation>
    <scope>NUCLEOTIDE SEQUENCE [LARGE SCALE GENOMIC DNA]</scope>
    <source>
        <strain evidence="2 3">DSM 45362</strain>
    </source>
</reference>
<keyword evidence="1" id="KW-0472">Membrane</keyword>
<sequence>MTSLDDRLRAAIHAIADEPDVIVPPRPTVRVTRGSRLRRSVIPALAAIAVLVAVLVTALLPTSGGGPHRVAVPRDGALLPNEIAGLSLFTASISDAPLGQPAIAVLNQGDLGTRWGTRQVVVIGVDGRTYRRLDLAEQRGADGGDGEWADAQAVLSPDGRLVAIGDPRGGSTDIVVLNLITGERRDYPLAVPSVYLLLDWSPDGRSLALAVTPFGTRGEYASQVSDSAELTTLDLATGAFSTVVHALTSYPQNPCFTDDGRSIATSEYADRHSLVKIHPRDGGAVRTLPQLDGSWSLAGCDPDGSLLLSNFAENGKSLRLISAVNGTTLREIQFPYGVPEVLAWRSPTTPIIFVSSYDTGDGTGLILDAPFDGEITTLSTAESGFWSTLYGVDLADDLSTTIAATTAGPDRGPWPGWTRITAGAILVLIGGVVFLLLRRRRRRLLRR</sequence>
<name>A0A841BPN8_9ACTN</name>
<dbReference type="RefSeq" id="WP_184835784.1">
    <property type="nucleotide sequence ID" value="NZ_JACHMN010000002.1"/>
</dbReference>
<dbReference type="InterPro" id="IPR011042">
    <property type="entry name" value="6-blade_b-propeller_TolB-like"/>
</dbReference>
<comment type="caution">
    <text evidence="2">The sequence shown here is derived from an EMBL/GenBank/DDBJ whole genome shotgun (WGS) entry which is preliminary data.</text>
</comment>
<keyword evidence="3" id="KW-1185">Reference proteome</keyword>
<dbReference type="Gene3D" id="2.120.10.30">
    <property type="entry name" value="TolB, C-terminal domain"/>
    <property type="match status" value="1"/>
</dbReference>
<proteinExistence type="predicted"/>
<feature type="transmembrane region" description="Helical" evidence="1">
    <location>
        <begin position="416"/>
        <end position="437"/>
    </location>
</feature>
<accession>A0A841BPN8</accession>
<gene>
    <name evidence="2" type="ORF">F4553_002645</name>
</gene>
<evidence type="ECO:0008006" key="4">
    <source>
        <dbReference type="Google" id="ProtNLM"/>
    </source>
</evidence>
<dbReference type="Proteomes" id="UP000587527">
    <property type="component" value="Unassembled WGS sequence"/>
</dbReference>
<keyword evidence="1" id="KW-0812">Transmembrane</keyword>
<dbReference type="SUPFAM" id="SSF82171">
    <property type="entry name" value="DPP6 N-terminal domain-like"/>
    <property type="match status" value="1"/>
</dbReference>
<dbReference type="AlphaFoldDB" id="A0A841BPN8"/>
<feature type="transmembrane region" description="Helical" evidence="1">
    <location>
        <begin position="40"/>
        <end position="60"/>
    </location>
</feature>
<dbReference type="EMBL" id="JACHMN010000002">
    <property type="protein sequence ID" value="MBB5869266.1"/>
    <property type="molecule type" value="Genomic_DNA"/>
</dbReference>
<keyword evidence="1" id="KW-1133">Transmembrane helix</keyword>
<evidence type="ECO:0000313" key="3">
    <source>
        <dbReference type="Proteomes" id="UP000587527"/>
    </source>
</evidence>